<dbReference type="GO" id="GO:0005783">
    <property type="term" value="C:endoplasmic reticulum"/>
    <property type="evidence" value="ECO:0007669"/>
    <property type="project" value="InterPro"/>
</dbReference>
<evidence type="ECO:0008006" key="5">
    <source>
        <dbReference type="Google" id="ProtNLM"/>
    </source>
</evidence>
<dbReference type="Proteomes" id="UP000298327">
    <property type="component" value="Unassembled WGS sequence"/>
</dbReference>
<feature type="region of interest" description="Disordered" evidence="1">
    <location>
        <begin position="175"/>
        <end position="209"/>
    </location>
</feature>
<evidence type="ECO:0000256" key="2">
    <source>
        <dbReference type="SAM" id="Phobius"/>
    </source>
</evidence>
<evidence type="ECO:0000256" key="1">
    <source>
        <dbReference type="SAM" id="MobiDB-lite"/>
    </source>
</evidence>
<dbReference type="PIRSF" id="PIRSF008756">
    <property type="entry name" value="P_tr_PHO88"/>
    <property type="match status" value="1"/>
</dbReference>
<comment type="caution">
    <text evidence="3">The sequence shown here is derived from an EMBL/GenBank/DDBJ whole genome shotgun (WGS) entry which is preliminary data.</text>
</comment>
<dbReference type="EMBL" id="SEOQ01000275">
    <property type="protein sequence ID" value="TFY66130.1"/>
    <property type="molecule type" value="Genomic_DNA"/>
</dbReference>
<gene>
    <name evidence="3" type="ORF">EVG20_g4954</name>
</gene>
<keyword evidence="2" id="KW-0812">Transmembrane</keyword>
<dbReference type="InterPro" id="IPR012098">
    <property type="entry name" value="SND3_fun"/>
</dbReference>
<name>A0A4Y9YWK0_9AGAM</name>
<dbReference type="PANTHER" id="PTHR28112:SF1">
    <property type="entry name" value="SRP-INDEPENDENT TARGETING PROTEIN 3"/>
    <property type="match status" value="1"/>
</dbReference>
<sequence length="209" mass="23168">MNAPIQQLAISLGVMQVARKIPFDDPEVLLYVRIGYVVSQLVILATYFYVSYKIKAKNDQTVLKYVDAPNPMSQEPGQLVTTTVRDYDLSETSKLVGTPHPHHPPLFSPQKRTTDTPQIRSAYTSIAMMGFLHIYMQYTQPLFVQAIMGLKGIYDAKTVKLHLLGQPAEGDLKRPFKAAPGLFGGTSGPQTDKAAIDEAEKRVGSKKDE</sequence>
<dbReference type="OrthoDB" id="18139at2759"/>
<feature type="compositionally biased region" description="Basic and acidic residues" evidence="1">
    <location>
        <begin position="194"/>
        <end position="209"/>
    </location>
</feature>
<dbReference type="GO" id="GO:0045047">
    <property type="term" value="P:protein targeting to ER"/>
    <property type="evidence" value="ECO:0007669"/>
    <property type="project" value="InterPro"/>
</dbReference>
<keyword evidence="2" id="KW-1133">Transmembrane helix</keyword>
<dbReference type="AlphaFoldDB" id="A0A4Y9YWK0"/>
<feature type="transmembrane region" description="Helical" evidence="2">
    <location>
        <begin position="30"/>
        <end position="50"/>
    </location>
</feature>
<protein>
    <recommendedName>
        <fullName evidence="5">Inorganic phosphate transporter</fullName>
    </recommendedName>
</protein>
<organism evidence="3 4">
    <name type="scientific">Dentipellis fragilis</name>
    <dbReference type="NCBI Taxonomy" id="205917"/>
    <lineage>
        <taxon>Eukaryota</taxon>
        <taxon>Fungi</taxon>
        <taxon>Dikarya</taxon>
        <taxon>Basidiomycota</taxon>
        <taxon>Agaricomycotina</taxon>
        <taxon>Agaricomycetes</taxon>
        <taxon>Russulales</taxon>
        <taxon>Hericiaceae</taxon>
        <taxon>Dentipellis</taxon>
    </lineage>
</organism>
<evidence type="ECO:0000313" key="4">
    <source>
        <dbReference type="Proteomes" id="UP000298327"/>
    </source>
</evidence>
<evidence type="ECO:0000313" key="3">
    <source>
        <dbReference type="EMBL" id="TFY66130.1"/>
    </source>
</evidence>
<keyword evidence="2" id="KW-0472">Membrane</keyword>
<dbReference type="GO" id="GO:0005739">
    <property type="term" value="C:mitochondrion"/>
    <property type="evidence" value="ECO:0007669"/>
    <property type="project" value="TreeGrafter"/>
</dbReference>
<accession>A0A4Y9YWK0</accession>
<keyword evidence="4" id="KW-1185">Reference proteome</keyword>
<dbReference type="STRING" id="205917.A0A4Y9YWK0"/>
<proteinExistence type="predicted"/>
<dbReference type="Pfam" id="PF10032">
    <property type="entry name" value="Pho88"/>
    <property type="match status" value="2"/>
</dbReference>
<reference evidence="3 4" key="1">
    <citation type="submission" date="2019-02" db="EMBL/GenBank/DDBJ databases">
        <title>Genome sequencing of the rare red list fungi Dentipellis fragilis.</title>
        <authorList>
            <person name="Buettner E."/>
            <person name="Kellner H."/>
        </authorList>
    </citation>
    <scope>NUCLEOTIDE SEQUENCE [LARGE SCALE GENOMIC DNA]</scope>
    <source>
        <strain evidence="3 4">DSM 105465</strain>
    </source>
</reference>
<dbReference type="PANTHER" id="PTHR28112">
    <property type="entry name" value="SRP-INDEPENDENT TARGETING PROTEIN 3"/>
    <property type="match status" value="1"/>
</dbReference>